<protein>
    <submittedName>
        <fullName evidence="8">Non-heme iron oxygenase ferredoxin subunit</fullName>
    </submittedName>
</protein>
<dbReference type="Pfam" id="PF00355">
    <property type="entry name" value="Rieske"/>
    <property type="match status" value="1"/>
</dbReference>
<dbReference type="RefSeq" id="WP_121281236.1">
    <property type="nucleotide sequence ID" value="NZ_RBZV01000014.1"/>
</dbReference>
<name>A0A494X058_9BURK</name>
<dbReference type="GO" id="GO:0051537">
    <property type="term" value="F:2 iron, 2 sulfur cluster binding"/>
    <property type="evidence" value="ECO:0007669"/>
    <property type="project" value="UniProtKB-KW"/>
</dbReference>
<comment type="cofactor">
    <cofactor evidence="5">
        <name>[2Fe-2S] cluster</name>
        <dbReference type="ChEBI" id="CHEBI:190135"/>
    </cofactor>
</comment>
<dbReference type="PANTHER" id="PTHR21496:SF0">
    <property type="entry name" value="RIESKE DOMAIN-CONTAINING PROTEIN"/>
    <property type="match status" value="1"/>
</dbReference>
<keyword evidence="1" id="KW-0001">2Fe-2S</keyword>
<evidence type="ECO:0000256" key="2">
    <source>
        <dbReference type="ARBA" id="ARBA00022723"/>
    </source>
</evidence>
<proteinExistence type="inferred from homology"/>
<keyword evidence="3" id="KW-0408">Iron</keyword>
<evidence type="ECO:0000313" key="9">
    <source>
        <dbReference type="Proteomes" id="UP000280434"/>
    </source>
</evidence>
<evidence type="ECO:0000256" key="5">
    <source>
        <dbReference type="ARBA" id="ARBA00034078"/>
    </source>
</evidence>
<evidence type="ECO:0000256" key="6">
    <source>
        <dbReference type="ARBA" id="ARBA00038001"/>
    </source>
</evidence>
<dbReference type="InterPro" id="IPR036922">
    <property type="entry name" value="Rieske_2Fe-2S_sf"/>
</dbReference>
<keyword evidence="9" id="KW-1185">Reference proteome</keyword>
<dbReference type="EMBL" id="RBZV01000014">
    <property type="protein sequence ID" value="RKP44145.1"/>
    <property type="molecule type" value="Genomic_DNA"/>
</dbReference>
<gene>
    <name evidence="8" type="ORF">D7S89_23345</name>
</gene>
<evidence type="ECO:0000259" key="7">
    <source>
        <dbReference type="PROSITE" id="PS51296"/>
    </source>
</evidence>
<reference evidence="8 9" key="1">
    <citation type="submission" date="2018-10" db="EMBL/GenBank/DDBJ databases">
        <title>Paraburkholderia sp. 7MK8-2, isolated from soil.</title>
        <authorList>
            <person name="Gao Z.-H."/>
            <person name="Qiu L.-H."/>
        </authorList>
    </citation>
    <scope>NUCLEOTIDE SEQUENCE [LARGE SCALE GENOMIC DNA]</scope>
    <source>
        <strain evidence="8 9">7MK8-2</strain>
    </source>
</reference>
<dbReference type="InterPro" id="IPR017941">
    <property type="entry name" value="Rieske_2Fe-2S"/>
</dbReference>
<dbReference type="GO" id="GO:0046872">
    <property type="term" value="F:metal ion binding"/>
    <property type="evidence" value="ECO:0007669"/>
    <property type="project" value="UniProtKB-KW"/>
</dbReference>
<dbReference type="PROSITE" id="PS51296">
    <property type="entry name" value="RIESKE"/>
    <property type="match status" value="1"/>
</dbReference>
<dbReference type="AlphaFoldDB" id="A0A494X058"/>
<sequence>MSTFLDTVWTRIASLSELPSNDVVAIQAGDRDIAVYRLDDGVFATDNLCTHGNARLCDGFLLDDEIECPLHQGRFDIRTGKALCAPLTRDLRAYPVKVDGDEVYVNLADAPLPSA</sequence>
<comment type="caution">
    <text evidence="8">The sequence shown here is derived from an EMBL/GenBank/DDBJ whole genome shotgun (WGS) entry which is preliminary data.</text>
</comment>
<dbReference type="Gene3D" id="2.102.10.10">
    <property type="entry name" value="Rieske [2Fe-2S] iron-sulphur domain"/>
    <property type="match status" value="1"/>
</dbReference>
<dbReference type="OrthoDB" id="9800167at2"/>
<dbReference type="Proteomes" id="UP000280434">
    <property type="component" value="Unassembled WGS sequence"/>
</dbReference>
<dbReference type="SUPFAM" id="SSF50022">
    <property type="entry name" value="ISP domain"/>
    <property type="match status" value="1"/>
</dbReference>
<comment type="similarity">
    <text evidence="6">Belongs to the bacterial ring-hydroxylating dioxygenase ferredoxin component family.</text>
</comment>
<feature type="domain" description="Rieske" evidence="7">
    <location>
        <begin position="10"/>
        <end position="105"/>
    </location>
</feature>
<evidence type="ECO:0000313" key="8">
    <source>
        <dbReference type="EMBL" id="RKP44145.1"/>
    </source>
</evidence>
<organism evidence="8 9">
    <name type="scientific">Trinickia fusca</name>
    <dbReference type="NCBI Taxonomy" id="2419777"/>
    <lineage>
        <taxon>Bacteria</taxon>
        <taxon>Pseudomonadati</taxon>
        <taxon>Pseudomonadota</taxon>
        <taxon>Betaproteobacteria</taxon>
        <taxon>Burkholderiales</taxon>
        <taxon>Burkholderiaceae</taxon>
        <taxon>Trinickia</taxon>
    </lineage>
</organism>
<keyword evidence="4" id="KW-0411">Iron-sulfur</keyword>
<keyword evidence="2" id="KW-0479">Metal-binding</keyword>
<evidence type="ECO:0000256" key="3">
    <source>
        <dbReference type="ARBA" id="ARBA00023004"/>
    </source>
</evidence>
<evidence type="ECO:0000256" key="4">
    <source>
        <dbReference type="ARBA" id="ARBA00023014"/>
    </source>
</evidence>
<dbReference type="CDD" id="cd03528">
    <property type="entry name" value="Rieske_RO_ferredoxin"/>
    <property type="match status" value="1"/>
</dbReference>
<dbReference type="PANTHER" id="PTHR21496">
    <property type="entry name" value="FERREDOXIN-RELATED"/>
    <property type="match status" value="1"/>
</dbReference>
<accession>A0A494X058</accession>
<evidence type="ECO:0000256" key="1">
    <source>
        <dbReference type="ARBA" id="ARBA00022714"/>
    </source>
</evidence>